<dbReference type="EMBL" id="JAGMWN010000002">
    <property type="protein sequence ID" value="MBP5856561.1"/>
    <property type="molecule type" value="Genomic_DNA"/>
</dbReference>
<feature type="transmembrane region" description="Helical" evidence="1">
    <location>
        <begin position="42"/>
        <end position="66"/>
    </location>
</feature>
<evidence type="ECO:0000313" key="3">
    <source>
        <dbReference type="Proteomes" id="UP000672602"/>
    </source>
</evidence>
<keyword evidence="1" id="KW-1133">Transmembrane helix</keyword>
<keyword evidence="1" id="KW-0472">Membrane</keyword>
<protein>
    <submittedName>
        <fullName evidence="2">Uncharacterized protein</fullName>
    </submittedName>
</protein>
<proteinExistence type="predicted"/>
<sequence>MDDSEDNRTGNGYVGGAILTVLFFLLVAALAVGLLAGMGFAVLAMPVTTSLILLFFLAAGIATWRAKLKHDRARRKARRDLDG</sequence>
<dbReference type="Proteomes" id="UP000672602">
    <property type="component" value="Unassembled WGS sequence"/>
</dbReference>
<organism evidence="2 3">
    <name type="scientific">Marivibrio halodurans</name>
    <dbReference type="NCBI Taxonomy" id="2039722"/>
    <lineage>
        <taxon>Bacteria</taxon>
        <taxon>Pseudomonadati</taxon>
        <taxon>Pseudomonadota</taxon>
        <taxon>Alphaproteobacteria</taxon>
        <taxon>Rhodospirillales</taxon>
        <taxon>Rhodospirillaceae</taxon>
        <taxon>Marivibrio</taxon>
    </lineage>
</organism>
<feature type="transmembrane region" description="Helical" evidence="1">
    <location>
        <begin position="12"/>
        <end position="36"/>
    </location>
</feature>
<keyword evidence="1" id="KW-0812">Transmembrane</keyword>
<keyword evidence="3" id="KW-1185">Reference proteome</keyword>
<reference evidence="2" key="1">
    <citation type="submission" date="2021-04" db="EMBL/GenBank/DDBJ databases">
        <authorList>
            <person name="Zhang D.-C."/>
        </authorList>
    </citation>
    <scope>NUCLEOTIDE SEQUENCE</scope>
    <source>
        <strain evidence="2">CGMCC 1.15697</strain>
    </source>
</reference>
<dbReference type="AlphaFoldDB" id="A0A8J7V097"/>
<dbReference type="RefSeq" id="WP_210681128.1">
    <property type="nucleotide sequence ID" value="NZ_JAGMWN010000002.1"/>
</dbReference>
<accession>A0A8J7V097</accession>
<name>A0A8J7V097_9PROT</name>
<evidence type="ECO:0000313" key="2">
    <source>
        <dbReference type="EMBL" id="MBP5856561.1"/>
    </source>
</evidence>
<evidence type="ECO:0000256" key="1">
    <source>
        <dbReference type="SAM" id="Phobius"/>
    </source>
</evidence>
<comment type="caution">
    <text evidence="2">The sequence shown here is derived from an EMBL/GenBank/DDBJ whole genome shotgun (WGS) entry which is preliminary data.</text>
</comment>
<gene>
    <name evidence="2" type="ORF">KAJ83_06050</name>
</gene>